<name>A0A4P6KGR7_9MICO</name>
<dbReference type="PANTHER" id="PTHR43283:SF7">
    <property type="entry name" value="BETA-LACTAMASE-RELATED DOMAIN-CONTAINING PROTEIN"/>
    <property type="match status" value="1"/>
</dbReference>
<accession>A0A4P6KGR7</accession>
<evidence type="ECO:0000256" key="2">
    <source>
        <dbReference type="SAM" id="SignalP"/>
    </source>
</evidence>
<organism evidence="4 5">
    <name type="scientific">Leucobacter triazinivorans</name>
    <dbReference type="NCBI Taxonomy" id="1784719"/>
    <lineage>
        <taxon>Bacteria</taxon>
        <taxon>Bacillati</taxon>
        <taxon>Actinomycetota</taxon>
        <taxon>Actinomycetes</taxon>
        <taxon>Micrococcales</taxon>
        <taxon>Microbacteriaceae</taxon>
        <taxon>Leucobacter</taxon>
    </lineage>
</organism>
<dbReference type="InterPro" id="IPR012338">
    <property type="entry name" value="Beta-lactam/transpept-like"/>
</dbReference>
<dbReference type="EMBL" id="CP035806">
    <property type="protein sequence ID" value="QBE49188.1"/>
    <property type="molecule type" value="Genomic_DNA"/>
</dbReference>
<dbReference type="Proteomes" id="UP000289260">
    <property type="component" value="Chromosome"/>
</dbReference>
<dbReference type="Pfam" id="PF00144">
    <property type="entry name" value="Beta-lactamase"/>
    <property type="match status" value="1"/>
</dbReference>
<feature type="signal peptide" evidence="2">
    <location>
        <begin position="1"/>
        <end position="26"/>
    </location>
</feature>
<sequence>MIPKLAHRSRLVATALLVTTALGLTACTGGDLAAPAGDVNTVDEALASGIDGAIENAMTLSGSTQAVVGVWSGEQAYVHGYGDVDGSVRIRGAQATQPVMCALLLDLVEEGRVDLDREISKDLTRQSGIEGITYRQLCDMRSGLADFKQGFGTLFANNPTRFWPEQELLAQGLAHSPLSWPGLDMHESDTNAVLLARVLKVKTGQDVSELLSEHVFAKAGMPSSSFPELSSTTVAEPTLAGTNYPLSGGAAVCDAGPVDVPEVSPSMLSGAGATVTTVTDLKNFYEHYFDGDFGGDAASIVTDAFPAQNPKRDEEGTPTEEPAEGGRQWTFGTEKMGPLYGRSGAITGTLTAAYHDPESGYSVVVALNNSAAGASFVRALAFQLASISSETGAAPELPWTADEQVAALQEGAVCQ</sequence>
<feature type="chain" id="PRO_5039672155" evidence="2">
    <location>
        <begin position="27"/>
        <end position="415"/>
    </location>
</feature>
<evidence type="ECO:0000256" key="1">
    <source>
        <dbReference type="SAM" id="MobiDB-lite"/>
    </source>
</evidence>
<feature type="region of interest" description="Disordered" evidence="1">
    <location>
        <begin position="306"/>
        <end position="332"/>
    </location>
</feature>
<keyword evidence="2" id="KW-0732">Signal</keyword>
<feature type="domain" description="Beta-lactamase-related" evidence="3">
    <location>
        <begin position="54"/>
        <end position="374"/>
    </location>
</feature>
<dbReference type="Gene3D" id="3.40.710.10">
    <property type="entry name" value="DD-peptidase/beta-lactamase superfamily"/>
    <property type="match status" value="1"/>
</dbReference>
<dbReference type="GO" id="GO:0016787">
    <property type="term" value="F:hydrolase activity"/>
    <property type="evidence" value="ECO:0007669"/>
    <property type="project" value="UniProtKB-KW"/>
</dbReference>
<dbReference type="PANTHER" id="PTHR43283">
    <property type="entry name" value="BETA-LACTAMASE-RELATED"/>
    <property type="match status" value="1"/>
</dbReference>
<keyword evidence="5" id="KW-1185">Reference proteome</keyword>
<evidence type="ECO:0000259" key="3">
    <source>
        <dbReference type="Pfam" id="PF00144"/>
    </source>
</evidence>
<dbReference type="OrthoDB" id="3174977at2"/>
<dbReference type="PROSITE" id="PS51257">
    <property type="entry name" value="PROKAR_LIPOPROTEIN"/>
    <property type="match status" value="1"/>
</dbReference>
<reference evidence="4 5" key="1">
    <citation type="submission" date="2019-02" db="EMBL/GenBank/DDBJ databases">
        <authorList>
            <person name="Sun L."/>
            <person name="Pan D."/>
            <person name="Wu X."/>
        </authorList>
    </citation>
    <scope>NUCLEOTIDE SEQUENCE [LARGE SCALE GENOMIC DNA]</scope>
    <source>
        <strain evidence="4 5">JW-1</strain>
    </source>
</reference>
<gene>
    <name evidence="4" type="ORF">EVS81_10330</name>
</gene>
<dbReference type="AlphaFoldDB" id="A0A4P6KGR7"/>
<proteinExistence type="predicted"/>
<evidence type="ECO:0000313" key="5">
    <source>
        <dbReference type="Proteomes" id="UP000289260"/>
    </source>
</evidence>
<evidence type="ECO:0000313" key="4">
    <source>
        <dbReference type="EMBL" id="QBE49188.1"/>
    </source>
</evidence>
<dbReference type="KEGG" id="ltr:EVS81_10330"/>
<dbReference type="InterPro" id="IPR001466">
    <property type="entry name" value="Beta-lactam-related"/>
</dbReference>
<dbReference type="InterPro" id="IPR050789">
    <property type="entry name" value="Diverse_Enzym_Activities"/>
</dbReference>
<dbReference type="RefSeq" id="WP_130110318.1">
    <property type="nucleotide sequence ID" value="NZ_CP035806.1"/>
</dbReference>
<dbReference type="SUPFAM" id="SSF56601">
    <property type="entry name" value="beta-lactamase/transpeptidase-like"/>
    <property type="match status" value="1"/>
</dbReference>
<keyword evidence="4" id="KW-0378">Hydrolase</keyword>
<protein>
    <submittedName>
        <fullName evidence="4">Class C beta-lactamase-related serine hydrolase</fullName>
    </submittedName>
</protein>